<evidence type="ECO:0000313" key="2">
    <source>
        <dbReference type="EMBL" id="VYT75734.1"/>
    </source>
</evidence>
<feature type="chain" id="PRO_5038580964" evidence="1">
    <location>
        <begin position="27"/>
        <end position="307"/>
    </location>
</feature>
<name>A0A6N2Z8V3_9FIRM</name>
<dbReference type="AlphaFoldDB" id="A0A6N2Z8V3"/>
<evidence type="ECO:0000256" key="1">
    <source>
        <dbReference type="SAM" id="SignalP"/>
    </source>
</evidence>
<accession>A0A6N2Z8V3</accession>
<gene>
    <name evidence="2" type="ORF">VRLFYP33_00456</name>
</gene>
<dbReference type="EMBL" id="CACRUX010000013">
    <property type="protein sequence ID" value="VYT75734.1"/>
    <property type="molecule type" value="Genomic_DNA"/>
</dbReference>
<protein>
    <submittedName>
        <fullName evidence="2">Uncharacterized protein</fullName>
    </submittedName>
</protein>
<sequence>MTMFNMKKKAILVLAGLAMVSGTVLGAGNSAATDNGTTALTGSDKDLAAIVNYATQEAVKAGSPYVNRGIPKQVLEAFMPASGAKTVLTNESNSLYKEQALRVAFPMTDASKYDLVPNFDGFPKQVPSFANNVSVFYIPQFIKAGGEAQVSFIGTASEMAPYIGEALKLAIMQTNLTDSRSVYVKMEPNSDMQFADSLRELLPGYKIVTTPELKNLGPWRDFWSDIIDVTSVNSGNYVTDQLFDNDTNKKAQQQLLGYYSYNYNMVNLDDSYTYYIFSVGTTFNHAYVTGAAVNKAGTEIVYFYKQQ</sequence>
<organism evidence="2">
    <name type="scientific">Veillonella ratti</name>
    <dbReference type="NCBI Taxonomy" id="103892"/>
    <lineage>
        <taxon>Bacteria</taxon>
        <taxon>Bacillati</taxon>
        <taxon>Bacillota</taxon>
        <taxon>Negativicutes</taxon>
        <taxon>Veillonellales</taxon>
        <taxon>Veillonellaceae</taxon>
        <taxon>Veillonella</taxon>
    </lineage>
</organism>
<feature type="signal peptide" evidence="1">
    <location>
        <begin position="1"/>
        <end position="26"/>
    </location>
</feature>
<keyword evidence="1" id="KW-0732">Signal</keyword>
<reference evidence="2" key="1">
    <citation type="submission" date="2019-11" db="EMBL/GenBank/DDBJ databases">
        <authorList>
            <person name="Feng L."/>
        </authorList>
    </citation>
    <scope>NUCLEOTIDE SEQUENCE</scope>
    <source>
        <strain evidence="2">VrattiLFYP33</strain>
    </source>
</reference>
<dbReference type="RefSeq" id="WP_156704106.1">
    <property type="nucleotide sequence ID" value="NZ_CACRUX010000013.1"/>
</dbReference>
<proteinExistence type="predicted"/>